<keyword evidence="3" id="KW-1185">Reference proteome</keyword>
<keyword evidence="1" id="KW-0472">Membrane</keyword>
<comment type="caution">
    <text evidence="2">The sequence shown here is derived from an EMBL/GenBank/DDBJ whole genome shotgun (WGS) entry which is preliminary data.</text>
</comment>
<evidence type="ECO:0000256" key="1">
    <source>
        <dbReference type="SAM" id="Phobius"/>
    </source>
</evidence>
<evidence type="ECO:0000313" key="3">
    <source>
        <dbReference type="Proteomes" id="UP001595733"/>
    </source>
</evidence>
<evidence type="ECO:0000313" key="2">
    <source>
        <dbReference type="EMBL" id="MFC4354601.1"/>
    </source>
</evidence>
<dbReference type="SUPFAM" id="SSF54403">
    <property type="entry name" value="Cystatin/monellin"/>
    <property type="match status" value="2"/>
</dbReference>
<keyword evidence="1" id="KW-0812">Transmembrane</keyword>
<dbReference type="Proteomes" id="UP001595733">
    <property type="component" value="Unassembled WGS sequence"/>
</dbReference>
<dbReference type="Gene3D" id="3.10.450.40">
    <property type="match status" value="2"/>
</dbReference>
<keyword evidence="1" id="KW-1133">Transmembrane helix</keyword>
<dbReference type="EMBL" id="JBHSEF010000011">
    <property type="protein sequence ID" value="MFC4354601.1"/>
    <property type="molecule type" value="Genomic_DNA"/>
</dbReference>
<dbReference type="InterPro" id="IPR046350">
    <property type="entry name" value="Cystatin_sf"/>
</dbReference>
<dbReference type="RefSeq" id="WP_378140873.1">
    <property type="nucleotide sequence ID" value="NZ_JBHSEF010000011.1"/>
</dbReference>
<feature type="transmembrane region" description="Helical" evidence="1">
    <location>
        <begin position="6"/>
        <end position="23"/>
    </location>
</feature>
<evidence type="ECO:0008006" key="4">
    <source>
        <dbReference type="Google" id="ProtNLM"/>
    </source>
</evidence>
<protein>
    <recommendedName>
        <fullName evidence="4">DUF5590 domain-containing protein</fullName>
    </recommendedName>
</protein>
<organism evidence="2 3">
    <name type="scientific">Chryseomicrobium palamuruense</name>
    <dbReference type="NCBI Taxonomy" id="682973"/>
    <lineage>
        <taxon>Bacteria</taxon>
        <taxon>Bacillati</taxon>
        <taxon>Bacillota</taxon>
        <taxon>Bacilli</taxon>
        <taxon>Bacillales</taxon>
        <taxon>Caryophanaceae</taxon>
        <taxon>Chryseomicrobium</taxon>
    </lineage>
</organism>
<accession>A0ABV8UVL0</accession>
<reference evidence="3" key="1">
    <citation type="journal article" date="2019" name="Int. J. Syst. Evol. Microbiol.">
        <title>The Global Catalogue of Microorganisms (GCM) 10K type strain sequencing project: providing services to taxonomists for standard genome sequencing and annotation.</title>
        <authorList>
            <consortium name="The Broad Institute Genomics Platform"/>
            <consortium name="The Broad Institute Genome Sequencing Center for Infectious Disease"/>
            <person name="Wu L."/>
            <person name="Ma J."/>
        </authorList>
    </citation>
    <scope>NUCLEOTIDE SEQUENCE [LARGE SCALE GENOMIC DNA]</scope>
    <source>
        <strain evidence="3">CCUG 50353</strain>
    </source>
</reference>
<proteinExistence type="predicted"/>
<gene>
    <name evidence="2" type="ORF">ACFO0S_05835</name>
</gene>
<sequence>MISILIIGAVSIFSGIGILYTLAKNPQDAEFEKVTKLVQDQQLIQEIESVYSYNSVKSYITVIGKTSEEEHVAYLVDKENYQSAFEVKLSTGVTKEHAEELVSQNQAVKEILYTKLGYEEVGPVWEVTYVNAEDALSYTYVNFITGDWWKRISNL</sequence>
<name>A0ABV8UVL0_9BACL</name>